<dbReference type="RefSeq" id="YP_009468950.1">
    <property type="nucleotide sequence ID" value="NC_037181.1"/>
</dbReference>
<dbReference type="CTD" id="4541"/>
<evidence type="ECO:0000256" key="1">
    <source>
        <dbReference type="SAM" id="Phobius"/>
    </source>
</evidence>
<keyword evidence="1" id="KW-1133">Transmembrane helix</keyword>
<reference evidence="2" key="2">
    <citation type="journal article" date="2018" name="Mitochondrial DNA Part B Resour">
        <title>Sequencing and analysis of the complete mitochondrial genome of Changeondelphax velitchkovskyi (Hemiptera: Fulgoroidea).</title>
        <authorList>
            <person name="Huang Y.-X."/>
            <person name="Qin D.-Z."/>
        </authorList>
    </citation>
    <scope>NUCLEOTIDE SEQUENCE</scope>
</reference>
<dbReference type="GeneID" id="36275577"/>
<geneLocation type="mitochondrion" evidence="2"/>
<organism evidence="2">
    <name type="scientific">Changeondelphax velitchkovskyi</name>
    <dbReference type="NCBI Taxonomy" id="1291384"/>
    <lineage>
        <taxon>Eukaryota</taxon>
        <taxon>Metazoa</taxon>
        <taxon>Ecdysozoa</taxon>
        <taxon>Arthropoda</taxon>
        <taxon>Hexapoda</taxon>
        <taxon>Insecta</taxon>
        <taxon>Pterygota</taxon>
        <taxon>Neoptera</taxon>
        <taxon>Paraneoptera</taxon>
        <taxon>Hemiptera</taxon>
        <taxon>Auchenorrhyncha</taxon>
        <taxon>Fulgoroidea</taxon>
        <taxon>Delphacidae</taxon>
        <taxon>Delphacinae</taxon>
        <taxon>Changeondelphax</taxon>
    </lineage>
</organism>
<reference evidence="2" key="1">
    <citation type="submission" date="2017-10" db="EMBL/GenBank/DDBJ databases">
        <authorList>
            <person name="Banno H."/>
            <person name="Chua N.-H."/>
        </authorList>
    </citation>
    <scope>NUCLEOTIDE SEQUENCE</scope>
</reference>
<evidence type="ECO:0000313" key="2">
    <source>
        <dbReference type="EMBL" id="AVC55491.1"/>
    </source>
</evidence>
<protein>
    <submittedName>
        <fullName evidence="2">NADH dehydrogenase subunit 6</fullName>
    </submittedName>
</protein>
<gene>
    <name evidence="2" type="primary">ND6</name>
</gene>
<accession>A0A343UJB3</accession>
<name>A0A343UJB3_9HEMI</name>
<feature type="transmembrane region" description="Helical" evidence="1">
    <location>
        <begin position="133"/>
        <end position="154"/>
    </location>
</feature>
<sequence length="174" mass="20578">MKLIQMSLLLNTFISIWLNHPISLGTMLMIQSMTTGLFTILLTKNSWYSMILFITFSSGLMIMFMYMSSISSNEKFKWSMKIFIMLLILMIILFVTKMDTIFLFKNKWMEKKIFFQENEEKKTILKILTTKKVYLLISVTTLILLVLMSISNLINSFEGPLKKTYENFCLKFKY</sequence>
<keyword evidence="2" id="KW-0496">Mitochondrion</keyword>
<dbReference type="AlphaFoldDB" id="A0A343UJB3"/>
<feature type="transmembrane region" description="Helical" evidence="1">
    <location>
        <begin position="78"/>
        <end position="96"/>
    </location>
</feature>
<keyword evidence="1" id="KW-0472">Membrane</keyword>
<feature type="transmembrane region" description="Helical" evidence="1">
    <location>
        <begin position="47"/>
        <end position="66"/>
    </location>
</feature>
<dbReference type="EMBL" id="MG049916">
    <property type="protein sequence ID" value="AVC55491.1"/>
    <property type="molecule type" value="Genomic_DNA"/>
</dbReference>
<feature type="transmembrane region" description="Helical" evidence="1">
    <location>
        <begin position="21"/>
        <end position="41"/>
    </location>
</feature>
<keyword evidence="1" id="KW-0812">Transmembrane</keyword>
<proteinExistence type="predicted"/>